<feature type="compositionally biased region" description="Polar residues" evidence="1">
    <location>
        <begin position="71"/>
        <end position="101"/>
    </location>
</feature>
<evidence type="ECO:0000256" key="1">
    <source>
        <dbReference type="SAM" id="MobiDB-lite"/>
    </source>
</evidence>
<sequence>MECDDGSEYDSGGTHELRSKRREDSPTAQVDEGIGDNDEHCSSKELEDYVDPKASKHGDECKDNSLPREGQFTNTIIQNTIRDTSATSRSNANSGDGSQTVQVDITGSQSQSVAAAKQGCNHEGHDIIDGDKEAHTDAITADISTKVDGLQNVSKECSIEGQEDTHPTPVNMFKEDNDKNQGTPGHSNGEASNSCNEYYEDLTPPTPANAQGLFGACQCLSYWAHHQNSELLRRKLQIKRSLNL</sequence>
<feature type="region of interest" description="Disordered" evidence="1">
    <location>
        <begin position="158"/>
        <end position="198"/>
    </location>
</feature>
<name>A0A368R6P2_SETIT</name>
<reference evidence="2" key="1">
    <citation type="journal article" date="2012" name="Nat. Biotechnol.">
        <title>Reference genome sequence of the model plant Setaria.</title>
        <authorList>
            <person name="Bennetzen J.L."/>
            <person name="Schmutz J."/>
            <person name="Wang H."/>
            <person name="Percifield R."/>
            <person name="Hawkins J."/>
            <person name="Pontaroli A.C."/>
            <person name="Estep M."/>
            <person name="Feng L."/>
            <person name="Vaughn J.N."/>
            <person name="Grimwood J."/>
            <person name="Jenkins J."/>
            <person name="Barry K."/>
            <person name="Lindquist E."/>
            <person name="Hellsten U."/>
            <person name="Deshpande S."/>
            <person name="Wang X."/>
            <person name="Wu X."/>
            <person name="Mitros T."/>
            <person name="Triplett J."/>
            <person name="Yang X."/>
            <person name="Ye C.Y."/>
            <person name="Mauro-Herrera M."/>
            <person name="Wang L."/>
            <person name="Li P."/>
            <person name="Sharma M."/>
            <person name="Sharma R."/>
            <person name="Ronald P.C."/>
            <person name="Panaud O."/>
            <person name="Kellogg E.A."/>
            <person name="Brutnell T.P."/>
            <person name="Doust A.N."/>
            <person name="Tuskan G.A."/>
            <person name="Rokhsar D."/>
            <person name="Devos K.M."/>
        </authorList>
    </citation>
    <scope>NUCLEOTIDE SEQUENCE [LARGE SCALE GENOMIC DNA]</scope>
    <source>
        <strain evidence="2">Yugu1</strain>
    </source>
</reference>
<dbReference type="AlphaFoldDB" id="A0A368R6P2"/>
<feature type="compositionally biased region" description="Basic and acidic residues" evidence="1">
    <location>
        <begin position="13"/>
        <end position="25"/>
    </location>
</feature>
<feature type="compositionally biased region" description="Polar residues" evidence="1">
    <location>
        <begin position="180"/>
        <end position="196"/>
    </location>
</feature>
<accession>A0A368R6P2</accession>
<dbReference type="EMBL" id="CM003532">
    <property type="protein sequence ID" value="RCV25861.1"/>
    <property type="molecule type" value="Genomic_DNA"/>
</dbReference>
<reference evidence="2" key="2">
    <citation type="submission" date="2015-07" db="EMBL/GenBank/DDBJ databases">
        <authorList>
            <person name="Noorani M."/>
        </authorList>
    </citation>
    <scope>NUCLEOTIDE SEQUENCE</scope>
    <source>
        <strain evidence="2">Yugu1</strain>
    </source>
</reference>
<protein>
    <submittedName>
        <fullName evidence="2">Uncharacterized protein</fullName>
    </submittedName>
</protein>
<proteinExistence type="predicted"/>
<feature type="compositionally biased region" description="Basic and acidic residues" evidence="1">
    <location>
        <begin position="37"/>
        <end position="66"/>
    </location>
</feature>
<gene>
    <name evidence="2" type="ORF">SETIT_5G199600v2</name>
</gene>
<evidence type="ECO:0000313" key="2">
    <source>
        <dbReference type="EMBL" id="RCV25861.1"/>
    </source>
</evidence>
<organism evidence="2">
    <name type="scientific">Setaria italica</name>
    <name type="common">Foxtail millet</name>
    <name type="synonym">Panicum italicum</name>
    <dbReference type="NCBI Taxonomy" id="4555"/>
    <lineage>
        <taxon>Eukaryota</taxon>
        <taxon>Viridiplantae</taxon>
        <taxon>Streptophyta</taxon>
        <taxon>Embryophyta</taxon>
        <taxon>Tracheophyta</taxon>
        <taxon>Spermatophyta</taxon>
        <taxon>Magnoliopsida</taxon>
        <taxon>Liliopsida</taxon>
        <taxon>Poales</taxon>
        <taxon>Poaceae</taxon>
        <taxon>PACMAD clade</taxon>
        <taxon>Panicoideae</taxon>
        <taxon>Panicodae</taxon>
        <taxon>Paniceae</taxon>
        <taxon>Cenchrinae</taxon>
        <taxon>Setaria</taxon>
    </lineage>
</organism>
<feature type="region of interest" description="Disordered" evidence="1">
    <location>
        <begin position="1"/>
        <end position="101"/>
    </location>
</feature>